<organism evidence="3 4">
    <name type="scientific">Orbilia ellipsospora</name>
    <dbReference type="NCBI Taxonomy" id="2528407"/>
    <lineage>
        <taxon>Eukaryota</taxon>
        <taxon>Fungi</taxon>
        <taxon>Dikarya</taxon>
        <taxon>Ascomycota</taxon>
        <taxon>Pezizomycotina</taxon>
        <taxon>Orbiliomycetes</taxon>
        <taxon>Orbiliales</taxon>
        <taxon>Orbiliaceae</taxon>
        <taxon>Orbilia</taxon>
    </lineage>
</organism>
<evidence type="ECO:0000313" key="4">
    <source>
        <dbReference type="Proteomes" id="UP001365542"/>
    </source>
</evidence>
<feature type="compositionally biased region" description="Polar residues" evidence="1">
    <location>
        <begin position="273"/>
        <end position="285"/>
    </location>
</feature>
<sequence>MSRPYLPKVDRNLYNKGSSTGSNVAGGKVNYPSLITCCVCHRQKPHSQYSARQLGKFKNSIYQPYAPGGRVKSDPKSTCKACTPDQTTELTCIVCGETNGLDHFAKTQRKTPDKARCKNCIKQQADTAHDLEVPDSDEYVDSDDDDEADFDTGVKPSKAADVVRGGESTTYAASDSEAMAERSLTSGNLSRLEDATGPNDGWVTKGRKPAAMANTYDSMTYDSASKGRPENSTANQRQPEVRKNGWAKVEKIGKNVPKKNNVDYDSDDDDESVATSATGTSGWTDKTQKLKTDFDTDPWARYYR</sequence>
<gene>
    <name evidence="3" type="ORF">TWF694_001727</name>
</gene>
<evidence type="ECO:0000259" key="2">
    <source>
        <dbReference type="Pfam" id="PF12898"/>
    </source>
</evidence>
<dbReference type="Pfam" id="PF12898">
    <property type="entry name" value="Stc1"/>
    <property type="match status" value="1"/>
</dbReference>
<feature type="compositionally biased region" description="Acidic residues" evidence="1">
    <location>
        <begin position="133"/>
        <end position="150"/>
    </location>
</feature>
<protein>
    <recommendedName>
        <fullName evidence="2">Stc1 domain-containing protein</fullName>
    </recommendedName>
</protein>
<dbReference type="Proteomes" id="UP001365542">
    <property type="component" value="Unassembled WGS sequence"/>
</dbReference>
<feature type="region of interest" description="Disordered" evidence="1">
    <location>
        <begin position="128"/>
        <end position="206"/>
    </location>
</feature>
<dbReference type="AlphaFoldDB" id="A0AAV9X695"/>
<dbReference type="EMBL" id="JAVHJO010000010">
    <property type="protein sequence ID" value="KAK6535259.1"/>
    <property type="molecule type" value="Genomic_DNA"/>
</dbReference>
<dbReference type="Gene3D" id="3.30.60.210">
    <property type="entry name" value="Stc1 domain"/>
    <property type="match status" value="1"/>
</dbReference>
<reference evidence="3 4" key="1">
    <citation type="submission" date="2019-10" db="EMBL/GenBank/DDBJ databases">
        <authorList>
            <person name="Palmer J.M."/>
        </authorList>
    </citation>
    <scope>NUCLEOTIDE SEQUENCE [LARGE SCALE GENOMIC DNA]</scope>
    <source>
        <strain evidence="3 4">TWF694</strain>
    </source>
</reference>
<dbReference type="InterPro" id="IPR043069">
    <property type="entry name" value="Stc1_sf"/>
</dbReference>
<comment type="caution">
    <text evidence="3">The sequence shown here is derived from an EMBL/GenBank/DDBJ whole genome shotgun (WGS) entry which is preliminary data.</text>
</comment>
<keyword evidence="4" id="KW-1185">Reference proteome</keyword>
<name>A0AAV9X695_9PEZI</name>
<dbReference type="InterPro" id="IPR024630">
    <property type="entry name" value="Stc1"/>
</dbReference>
<evidence type="ECO:0000256" key="1">
    <source>
        <dbReference type="SAM" id="MobiDB-lite"/>
    </source>
</evidence>
<proteinExistence type="predicted"/>
<feature type="domain" description="Stc1" evidence="2">
    <location>
        <begin position="37"/>
        <end position="121"/>
    </location>
</feature>
<accession>A0AAV9X695</accession>
<feature type="region of interest" description="Disordered" evidence="1">
    <location>
        <begin position="220"/>
        <end position="304"/>
    </location>
</feature>
<feature type="region of interest" description="Disordered" evidence="1">
    <location>
        <begin position="1"/>
        <end position="21"/>
    </location>
</feature>
<feature type="compositionally biased region" description="Basic and acidic residues" evidence="1">
    <location>
        <begin position="239"/>
        <end position="253"/>
    </location>
</feature>
<evidence type="ECO:0000313" key="3">
    <source>
        <dbReference type="EMBL" id="KAK6535259.1"/>
    </source>
</evidence>